<dbReference type="EMBL" id="CAJHNJ030000047">
    <property type="protein sequence ID" value="CAG9132064.1"/>
    <property type="molecule type" value="Genomic_DNA"/>
</dbReference>
<dbReference type="AlphaFoldDB" id="A0A8S4FWF1"/>
<proteinExistence type="predicted"/>
<dbReference type="Gene3D" id="1.25.40.10">
    <property type="entry name" value="Tetratricopeptide repeat domain"/>
    <property type="match status" value="1"/>
</dbReference>
<dbReference type="InterPro" id="IPR011990">
    <property type="entry name" value="TPR-like_helical_dom_sf"/>
</dbReference>
<dbReference type="SMART" id="SM00028">
    <property type="entry name" value="TPR"/>
    <property type="match status" value="3"/>
</dbReference>
<dbReference type="GO" id="GO:0070286">
    <property type="term" value="P:axonemal dynein complex assembly"/>
    <property type="evidence" value="ECO:0007669"/>
    <property type="project" value="TreeGrafter"/>
</dbReference>
<gene>
    <name evidence="1" type="ORF">PLXY2_LOCUS10488</name>
</gene>
<keyword evidence="2" id="KW-1185">Reference proteome</keyword>
<dbReference type="Proteomes" id="UP000653454">
    <property type="component" value="Unassembled WGS sequence"/>
</dbReference>
<dbReference type="PANTHER" id="PTHR46540">
    <property type="entry name" value="TETRATRICOPEPTIDE REPEAT PROTEIN 12"/>
    <property type="match status" value="1"/>
</dbReference>
<dbReference type="InterPro" id="IPR019734">
    <property type="entry name" value="TPR_rpt"/>
</dbReference>
<dbReference type="GO" id="GO:0007288">
    <property type="term" value="P:sperm axoneme assembly"/>
    <property type="evidence" value="ECO:0007669"/>
    <property type="project" value="TreeGrafter"/>
</dbReference>
<dbReference type="SUPFAM" id="SSF48452">
    <property type="entry name" value="TPR-like"/>
    <property type="match status" value="1"/>
</dbReference>
<protein>
    <submittedName>
        <fullName evidence="1">(diamondback moth) hypothetical protein</fullName>
    </submittedName>
</protein>
<evidence type="ECO:0000313" key="2">
    <source>
        <dbReference type="Proteomes" id="UP000653454"/>
    </source>
</evidence>
<evidence type="ECO:0000313" key="1">
    <source>
        <dbReference type="EMBL" id="CAG9132064.1"/>
    </source>
</evidence>
<organism evidence="1 2">
    <name type="scientific">Plutella xylostella</name>
    <name type="common">Diamondback moth</name>
    <name type="synonym">Plutella maculipennis</name>
    <dbReference type="NCBI Taxonomy" id="51655"/>
    <lineage>
        <taxon>Eukaryota</taxon>
        <taxon>Metazoa</taxon>
        <taxon>Ecdysozoa</taxon>
        <taxon>Arthropoda</taxon>
        <taxon>Hexapoda</taxon>
        <taxon>Insecta</taxon>
        <taxon>Pterygota</taxon>
        <taxon>Neoptera</taxon>
        <taxon>Endopterygota</taxon>
        <taxon>Lepidoptera</taxon>
        <taxon>Glossata</taxon>
        <taxon>Ditrysia</taxon>
        <taxon>Yponomeutoidea</taxon>
        <taxon>Plutellidae</taxon>
        <taxon>Plutella</taxon>
    </lineage>
</organism>
<comment type="caution">
    <text evidence="1">The sequence shown here is derived from an EMBL/GenBank/DDBJ whole genome shotgun (WGS) entry which is preliminary data.</text>
</comment>
<dbReference type="InterPro" id="IPR043195">
    <property type="entry name" value="TTC12"/>
</dbReference>
<reference evidence="1" key="1">
    <citation type="submission" date="2020-11" db="EMBL/GenBank/DDBJ databases">
        <authorList>
            <person name="Whiteford S."/>
        </authorList>
    </citation>
    <scope>NUCLEOTIDE SEQUENCE</scope>
</reference>
<accession>A0A8S4FWF1</accession>
<dbReference type="GO" id="GO:0005813">
    <property type="term" value="C:centrosome"/>
    <property type="evidence" value="ECO:0007669"/>
    <property type="project" value="TreeGrafter"/>
</dbReference>
<dbReference type="GO" id="GO:0005737">
    <property type="term" value="C:cytoplasm"/>
    <property type="evidence" value="ECO:0007669"/>
    <property type="project" value="TreeGrafter"/>
</dbReference>
<name>A0A8S4FWF1_PLUXY</name>
<dbReference type="PANTHER" id="PTHR46540:SF1">
    <property type="entry name" value="TETRATRICOPEPTIDE REPEAT PROTEIN 12"/>
    <property type="match status" value="1"/>
</dbReference>
<sequence>MSFNSILNNPALKNHEEETRSEEWNNFIHRVGEVSSLVKDLASGDRSRADAAQALADKYLKGKIIKDDDLELMIKSDRTVINKSAFPSVSDGAQGEVSKEAWMAEMSKDAERRFLDKQIRKEKADTFKTQAMKAFRRQEYDRALSCYNKAIEQIKDNSNLYCDRALTNIKLGNFEKVLPDCDWALRINEKSFRARLYRARAHKELDDIDNLEECTKELEEMFPQHKELITFFMKTSKEEDSEEDD</sequence>